<sequence length="159" mass="16971">MPSMQRAKWYSPLVLVLWLALLQWVQPSPIVPVSLRNTERMGALGGTRTFLDAPQAIKADGRTSLSPTGDTRMVRVSTPPANALLRATRVAGVTALVRDSAPTSSGTHSHGPIWQALHGPGLPTSMAQCALARRDRTSHRCAAHGGTLPYFPTAPPFSA</sequence>
<evidence type="ECO:0000313" key="2">
    <source>
        <dbReference type="Proteomes" id="UP000264071"/>
    </source>
</evidence>
<evidence type="ECO:0000313" key="1">
    <source>
        <dbReference type="EMBL" id="HCT58071.1"/>
    </source>
</evidence>
<reference evidence="1 2" key="1">
    <citation type="journal article" date="2018" name="Nat. Biotechnol.">
        <title>A standardized bacterial taxonomy based on genome phylogeny substantially revises the tree of life.</title>
        <authorList>
            <person name="Parks D.H."/>
            <person name="Chuvochina M."/>
            <person name="Waite D.W."/>
            <person name="Rinke C."/>
            <person name="Skarshewski A."/>
            <person name="Chaumeil P.A."/>
            <person name="Hugenholtz P."/>
        </authorList>
    </citation>
    <scope>NUCLEOTIDE SEQUENCE [LARGE SCALE GENOMIC DNA]</scope>
    <source>
        <strain evidence="1">UBA8844</strain>
    </source>
</reference>
<comment type="caution">
    <text evidence="1">The sequence shown here is derived from an EMBL/GenBank/DDBJ whole genome shotgun (WGS) entry which is preliminary data.</text>
</comment>
<gene>
    <name evidence="1" type="ORF">DGD08_12780</name>
</gene>
<proteinExistence type="predicted"/>
<name>A0A3D4VAE1_9BACT</name>
<accession>A0A3D4VAE1</accession>
<dbReference type="EMBL" id="DPIY01000010">
    <property type="protein sequence ID" value="HCT58071.1"/>
    <property type="molecule type" value="Genomic_DNA"/>
</dbReference>
<protein>
    <submittedName>
        <fullName evidence="1">Uncharacterized protein</fullName>
    </submittedName>
</protein>
<dbReference type="AlphaFoldDB" id="A0A3D4VAE1"/>
<dbReference type="Proteomes" id="UP000264071">
    <property type="component" value="Unassembled WGS sequence"/>
</dbReference>
<organism evidence="1 2">
    <name type="scientific">Gemmatimonas aurantiaca</name>
    <dbReference type="NCBI Taxonomy" id="173480"/>
    <lineage>
        <taxon>Bacteria</taxon>
        <taxon>Pseudomonadati</taxon>
        <taxon>Gemmatimonadota</taxon>
        <taxon>Gemmatimonadia</taxon>
        <taxon>Gemmatimonadales</taxon>
        <taxon>Gemmatimonadaceae</taxon>
        <taxon>Gemmatimonas</taxon>
    </lineage>
</organism>